<proteinExistence type="inferred from homology"/>
<dbReference type="NCBIfam" id="TIGR00093">
    <property type="entry name" value="pseudouridine synthase"/>
    <property type="match status" value="1"/>
</dbReference>
<name>A0ABS7G5H7_9BACT</name>
<dbReference type="InterPro" id="IPR018496">
    <property type="entry name" value="PsdUridine_synth_RsuA/RluB_CS"/>
</dbReference>
<dbReference type="PROSITE" id="PS01149">
    <property type="entry name" value="PSI_RSU"/>
    <property type="match status" value="1"/>
</dbReference>
<dbReference type="RefSeq" id="WP_220247956.1">
    <property type="nucleotide sequence ID" value="NZ_JAICCF010000001.1"/>
</dbReference>
<dbReference type="InterPro" id="IPR042092">
    <property type="entry name" value="PsdUridine_s_RsuA/RluB/E/F_cat"/>
</dbReference>
<reference evidence="5 6" key="1">
    <citation type="submission" date="2021-08" db="EMBL/GenBank/DDBJ databases">
        <title>The genome sequence of Chitinophaga sp. B61.</title>
        <authorList>
            <person name="Zhang X."/>
        </authorList>
    </citation>
    <scope>NUCLEOTIDE SEQUENCE [LARGE SCALE GENOMIC DNA]</scope>
    <source>
        <strain evidence="5 6">B61</strain>
    </source>
</reference>
<keyword evidence="6" id="KW-1185">Reference proteome</keyword>
<dbReference type="Pfam" id="PF00849">
    <property type="entry name" value="PseudoU_synth_2"/>
    <property type="match status" value="1"/>
</dbReference>
<sequence length="212" mass="24494">MNESGHRYFIINKPYNMVSQFISPDKVRLLGDLDFDFPEGTHAVGRLDNHSEGLLILTTNKRVTRLLFESDQPHKRTYLVMVKNVVTEESAEQLRKGVSIRIKGGADWVTTPCEVEIVEKPAHIAPRTQYPLKEFLPHSWLLITLTEGKYHQVRKMTSAIRHHCDRLIRVSIEDLQLGDLPPGGVKEMEEQEFFRLLKIENWQPEASILPQE</sequence>
<dbReference type="InterPro" id="IPR020103">
    <property type="entry name" value="PsdUridine_synth_cat_dom_sf"/>
</dbReference>
<dbReference type="EMBL" id="JAICCF010000001">
    <property type="protein sequence ID" value="MBW8682716.1"/>
    <property type="molecule type" value="Genomic_DNA"/>
</dbReference>
<comment type="caution">
    <text evidence="5">The sequence shown here is derived from an EMBL/GenBank/DDBJ whole genome shotgun (WGS) entry which is preliminary data.</text>
</comment>
<dbReference type="InterPro" id="IPR050343">
    <property type="entry name" value="RsuA_PseudoU_synthase"/>
</dbReference>
<dbReference type="Proteomes" id="UP000812961">
    <property type="component" value="Unassembled WGS sequence"/>
</dbReference>
<evidence type="ECO:0000256" key="2">
    <source>
        <dbReference type="ARBA" id="ARBA00023235"/>
    </source>
</evidence>
<dbReference type="Gene3D" id="3.30.70.1560">
    <property type="entry name" value="Alpha-L RNA-binding motif"/>
    <property type="match status" value="1"/>
</dbReference>
<organism evidence="5 6">
    <name type="scientific">Chitinophaga rhizophila</name>
    <dbReference type="NCBI Taxonomy" id="2866212"/>
    <lineage>
        <taxon>Bacteria</taxon>
        <taxon>Pseudomonadati</taxon>
        <taxon>Bacteroidota</taxon>
        <taxon>Chitinophagia</taxon>
        <taxon>Chitinophagales</taxon>
        <taxon>Chitinophagaceae</taxon>
        <taxon>Chitinophaga</taxon>
    </lineage>
</organism>
<dbReference type="EC" id="5.4.99.-" evidence="3"/>
<dbReference type="InterPro" id="IPR020094">
    <property type="entry name" value="TruA/RsuA/RluB/E/F_N"/>
</dbReference>
<dbReference type="Gene3D" id="3.30.70.580">
    <property type="entry name" value="Pseudouridine synthase I, catalytic domain, N-terminal subdomain"/>
    <property type="match status" value="1"/>
</dbReference>
<evidence type="ECO:0000259" key="4">
    <source>
        <dbReference type="Pfam" id="PF00849"/>
    </source>
</evidence>
<evidence type="ECO:0000313" key="6">
    <source>
        <dbReference type="Proteomes" id="UP000812961"/>
    </source>
</evidence>
<evidence type="ECO:0000313" key="5">
    <source>
        <dbReference type="EMBL" id="MBW8682716.1"/>
    </source>
</evidence>
<dbReference type="PANTHER" id="PTHR47683:SF2">
    <property type="entry name" value="RNA-BINDING S4 DOMAIN-CONTAINING PROTEIN"/>
    <property type="match status" value="1"/>
</dbReference>
<accession>A0ABS7G5H7</accession>
<gene>
    <name evidence="5" type="ORF">K1Y79_00095</name>
</gene>
<keyword evidence="2 3" id="KW-0413">Isomerase</keyword>
<dbReference type="SUPFAM" id="SSF55120">
    <property type="entry name" value="Pseudouridine synthase"/>
    <property type="match status" value="1"/>
</dbReference>
<protein>
    <recommendedName>
        <fullName evidence="3">Pseudouridine synthase</fullName>
        <ecNumber evidence="3">5.4.99.-</ecNumber>
    </recommendedName>
</protein>
<dbReference type="InterPro" id="IPR000748">
    <property type="entry name" value="PsdUridine_synth_RsuA/RluB/E/F"/>
</dbReference>
<evidence type="ECO:0000256" key="3">
    <source>
        <dbReference type="RuleBase" id="RU003887"/>
    </source>
</evidence>
<comment type="similarity">
    <text evidence="1 3">Belongs to the pseudouridine synthase RsuA family.</text>
</comment>
<dbReference type="PANTHER" id="PTHR47683">
    <property type="entry name" value="PSEUDOURIDINE SYNTHASE FAMILY PROTEIN-RELATED"/>
    <property type="match status" value="1"/>
</dbReference>
<dbReference type="InterPro" id="IPR006145">
    <property type="entry name" value="PsdUridine_synth_RsuA/RluA"/>
</dbReference>
<feature type="domain" description="Pseudouridine synthase RsuA/RluA-like" evidence="4">
    <location>
        <begin position="8"/>
        <end position="159"/>
    </location>
</feature>
<evidence type="ECO:0000256" key="1">
    <source>
        <dbReference type="ARBA" id="ARBA00008348"/>
    </source>
</evidence>